<name>Q74GX0_GEOSL</name>
<keyword evidence="5" id="KW-1185">Reference proteome</keyword>
<dbReference type="EMBL" id="AE017180">
    <property type="protein sequence ID" value="AAR33459.1"/>
    <property type="molecule type" value="Genomic_DNA"/>
</dbReference>
<dbReference type="InterPro" id="IPR000836">
    <property type="entry name" value="PRTase_dom"/>
</dbReference>
<sequence length="238" mass="25640">MIVRALLDILFPPLCHLCRAPIPGAEKLHLCPACLARAKPIGSPLCTVCGVPFATEGGIDHRCGDCIVSPPPYEGARAAYLFEGPVQELVHRFKYGHKAHLRRPLALLAAERLSSFVAESASDLIIPVPLHRSRLRERGFNQAILMGELLARRWRIPLHRATLGRVRATAPQVGLTSAQRRENIRGAFAVPSPAAVAGRRVLLLDDVFTTGSTIAECALVLRKAGAAAVHAATVARTP</sequence>
<accession>Q74GX0</accession>
<evidence type="ECO:0000313" key="5">
    <source>
        <dbReference type="Proteomes" id="UP000000577"/>
    </source>
</evidence>
<dbReference type="Gene3D" id="3.40.50.2020">
    <property type="match status" value="1"/>
</dbReference>
<dbReference type="InterPro" id="IPR044005">
    <property type="entry name" value="DZR_2"/>
</dbReference>
<dbReference type="PATRIC" id="fig|243231.5.peg.124"/>
<evidence type="ECO:0000259" key="3">
    <source>
        <dbReference type="Pfam" id="PF18912"/>
    </source>
</evidence>
<dbReference type="OrthoDB" id="9779910at2"/>
<dbReference type="AlphaFoldDB" id="Q74GX0"/>
<dbReference type="STRING" id="243231.GSU0124"/>
<reference evidence="4 5" key="2">
    <citation type="journal article" date="2012" name="BMC Genomics">
        <title>Comparative genomic analysis of Geobacter sulfurreducens KN400, a strain with enhanced capacity for extracellular electron transfer and electricity production.</title>
        <authorList>
            <person name="Butler J.E."/>
            <person name="Young N.D."/>
            <person name="Aklujkar M."/>
            <person name="Lovley D.R."/>
        </authorList>
    </citation>
    <scope>NUCLEOTIDE SEQUENCE [LARGE SCALE GENOMIC DNA]</scope>
    <source>
        <strain evidence="5">ATCC 51573 / DSM 12127 / PCA</strain>
    </source>
</reference>
<proteinExistence type="inferred from homology"/>
<dbReference type="PANTHER" id="PTHR47505:SF1">
    <property type="entry name" value="DNA UTILIZATION PROTEIN YHGH"/>
    <property type="match status" value="1"/>
</dbReference>
<dbReference type="InterPro" id="IPR051910">
    <property type="entry name" value="ComF/GntX_DNA_util-trans"/>
</dbReference>
<dbReference type="PANTHER" id="PTHR47505">
    <property type="entry name" value="DNA UTILIZATION PROTEIN YHGH"/>
    <property type="match status" value="1"/>
</dbReference>
<dbReference type="eggNOG" id="COG1040">
    <property type="taxonomic scope" value="Bacteria"/>
</dbReference>
<dbReference type="HOGENOM" id="CLU_054549_0_0_7"/>
<feature type="domain" description="Phosphoribosyltransferase" evidence="2">
    <location>
        <begin position="184"/>
        <end position="236"/>
    </location>
</feature>
<dbReference type="InParanoid" id="Q74GX0"/>
<dbReference type="Proteomes" id="UP000000577">
    <property type="component" value="Chromosome"/>
</dbReference>
<evidence type="ECO:0000259" key="2">
    <source>
        <dbReference type="Pfam" id="PF00156"/>
    </source>
</evidence>
<protein>
    <submittedName>
        <fullName evidence="4">Amidophosphoribosyltransferase, putative</fullName>
    </submittedName>
</protein>
<dbReference type="EnsemblBacteria" id="AAR33459">
    <property type="protein sequence ID" value="AAR33459"/>
    <property type="gene ID" value="GSU0124"/>
</dbReference>
<dbReference type="FunCoup" id="Q74GX0">
    <property type="interactions" value="306"/>
</dbReference>
<reference evidence="4 5" key="1">
    <citation type="journal article" date="2003" name="Science">
        <title>Genome of Geobacter sulfurreducens: metal reduction in subsurface environments.</title>
        <authorList>
            <person name="Methe B.A."/>
            <person name="Nelson K.E."/>
            <person name="Eisen J.A."/>
            <person name="Paulsen I.T."/>
            <person name="Nelson W."/>
            <person name="Heidelberg J.F."/>
            <person name="Wu D."/>
            <person name="Wu M."/>
            <person name="Ward N."/>
            <person name="Beanan M.J."/>
            <person name="Dodson R.J."/>
            <person name="Madupu R."/>
            <person name="Brinkac L.M."/>
            <person name="Daugherty S.C."/>
            <person name="DeBoy R.T."/>
            <person name="Durkin A.S."/>
            <person name="Gwinn M."/>
            <person name="Kolonay J.F."/>
            <person name="Sullivan S.A."/>
            <person name="Haft D.H."/>
            <person name="Selengut J."/>
            <person name="Davidsen T.M."/>
            <person name="Zafar N."/>
            <person name="White O."/>
            <person name="Tran B."/>
            <person name="Romero C."/>
            <person name="Forberger H.A."/>
            <person name="Weidman J."/>
            <person name="Khouri H."/>
            <person name="Feldblyum T.V."/>
            <person name="Utterback T.R."/>
            <person name="Van Aken S.E."/>
            <person name="Lovley D.R."/>
            <person name="Fraser C.M."/>
        </authorList>
    </citation>
    <scope>NUCLEOTIDE SEQUENCE [LARGE SCALE GENOMIC DNA]</scope>
    <source>
        <strain evidence="5">ATCC 51573 / DSM 12127 / PCA</strain>
    </source>
</reference>
<dbReference type="CDD" id="cd06223">
    <property type="entry name" value="PRTases_typeI"/>
    <property type="match status" value="1"/>
</dbReference>
<dbReference type="InterPro" id="IPR029057">
    <property type="entry name" value="PRTase-like"/>
</dbReference>
<dbReference type="KEGG" id="gsu:GSU0124"/>
<feature type="domain" description="Double zinc ribbon" evidence="3">
    <location>
        <begin position="6"/>
        <end position="66"/>
    </location>
</feature>
<dbReference type="RefSeq" id="WP_010940800.1">
    <property type="nucleotide sequence ID" value="NC_002939.5"/>
</dbReference>
<dbReference type="SUPFAM" id="SSF53271">
    <property type="entry name" value="PRTase-like"/>
    <property type="match status" value="1"/>
</dbReference>
<dbReference type="Pfam" id="PF00156">
    <property type="entry name" value="Pribosyltran"/>
    <property type="match status" value="1"/>
</dbReference>
<gene>
    <name evidence="4" type="ordered locus">GSU0124</name>
</gene>
<comment type="similarity">
    <text evidence="1">Belongs to the ComF/GntX family.</text>
</comment>
<evidence type="ECO:0000256" key="1">
    <source>
        <dbReference type="ARBA" id="ARBA00008007"/>
    </source>
</evidence>
<evidence type="ECO:0000313" key="4">
    <source>
        <dbReference type="EMBL" id="AAR33459.1"/>
    </source>
</evidence>
<organism evidence="4 5">
    <name type="scientific">Geobacter sulfurreducens (strain ATCC 51573 / DSM 12127 / PCA)</name>
    <dbReference type="NCBI Taxonomy" id="243231"/>
    <lineage>
        <taxon>Bacteria</taxon>
        <taxon>Pseudomonadati</taxon>
        <taxon>Thermodesulfobacteriota</taxon>
        <taxon>Desulfuromonadia</taxon>
        <taxon>Geobacterales</taxon>
        <taxon>Geobacteraceae</taxon>
        <taxon>Geobacter</taxon>
    </lineage>
</organism>
<dbReference type="Pfam" id="PF18912">
    <property type="entry name" value="DZR_2"/>
    <property type="match status" value="1"/>
</dbReference>